<feature type="transmembrane region" description="Helical" evidence="1">
    <location>
        <begin position="30"/>
        <end position="49"/>
    </location>
</feature>
<name>A0A9D1HHG5_9FIRM</name>
<evidence type="ECO:0000313" key="3">
    <source>
        <dbReference type="Proteomes" id="UP000824164"/>
    </source>
</evidence>
<dbReference type="Proteomes" id="UP000824164">
    <property type="component" value="Unassembled WGS sequence"/>
</dbReference>
<evidence type="ECO:0000313" key="2">
    <source>
        <dbReference type="EMBL" id="HIU03583.1"/>
    </source>
</evidence>
<keyword evidence="1" id="KW-1133">Transmembrane helix</keyword>
<reference evidence="2" key="2">
    <citation type="journal article" date="2021" name="PeerJ">
        <title>Extensive microbial diversity within the chicken gut microbiome revealed by metagenomics and culture.</title>
        <authorList>
            <person name="Gilroy R."/>
            <person name="Ravi A."/>
            <person name="Getino M."/>
            <person name="Pursley I."/>
            <person name="Horton D.L."/>
            <person name="Alikhan N.F."/>
            <person name="Baker D."/>
            <person name="Gharbi K."/>
            <person name="Hall N."/>
            <person name="Watson M."/>
            <person name="Adriaenssens E.M."/>
            <person name="Foster-Nyarko E."/>
            <person name="Jarju S."/>
            <person name="Secka A."/>
            <person name="Antonio M."/>
            <person name="Oren A."/>
            <person name="Chaudhuri R.R."/>
            <person name="La Ragione R."/>
            <person name="Hildebrand F."/>
            <person name="Pallen M.J."/>
        </authorList>
    </citation>
    <scope>NUCLEOTIDE SEQUENCE</scope>
    <source>
        <strain evidence="2">CHK187-14744</strain>
    </source>
</reference>
<evidence type="ECO:0000256" key="1">
    <source>
        <dbReference type="SAM" id="Phobius"/>
    </source>
</evidence>
<proteinExistence type="predicted"/>
<keyword evidence="1" id="KW-0812">Transmembrane</keyword>
<sequence>MDKIDKTAERRPQHKKRPKKKNYKYYKMKILVFGATVFIMAVIALIIPLRPTESEVEKRSLATFPSFSLSSFLNGEFFKGVDTWYADTFPFRELLISGNNKYRSLYGFGNTTLHGTIQEADAIPTEKFDMTMIVSDSGKRYFEDLENQLKDKIQAQQDEANAISNASGGKKRREINVVPEQVGSIYISGDTAFQLYYFATEPVDRYVNALDRLANKVGDSVNIYDIVVPISTGIYLDESLQNELGCSNQQDAINYIYSSLDSRIKTVNVFDTLKEHSDEYLYFRTDHHWTALGAYYTYCEYMNVKGDSPTLLSEYETMTFDNFLGTYYSSSNQNAALGANPDTIVAYIPKATNDMTYVDTDGNEQQWKVIEDVTDWAVSGKYNCFIGGDNPLSTIENPDLSDGSSCLVVKESFGNAFVPFLVDNYQTVYVVDYRYYPEGITGLIQEKGIQDVIFLNNISAATTDSLVQNIEEIIDY</sequence>
<keyword evidence="1" id="KW-0472">Membrane</keyword>
<comment type="caution">
    <text evidence="2">The sequence shown here is derived from an EMBL/GenBank/DDBJ whole genome shotgun (WGS) entry which is preliminary data.</text>
</comment>
<organism evidence="2 3">
    <name type="scientific">Candidatus Onthocola gallistercoris</name>
    <dbReference type="NCBI Taxonomy" id="2840876"/>
    <lineage>
        <taxon>Bacteria</taxon>
        <taxon>Bacillati</taxon>
        <taxon>Bacillota</taxon>
        <taxon>Bacilli</taxon>
        <taxon>Candidatus Onthocola</taxon>
    </lineage>
</organism>
<accession>A0A9D1HHG5</accession>
<protein>
    <recommendedName>
        <fullName evidence="4">DHHW protein</fullName>
    </recommendedName>
</protein>
<gene>
    <name evidence="2" type="ORF">IAB63_10065</name>
</gene>
<evidence type="ECO:0008006" key="4">
    <source>
        <dbReference type="Google" id="ProtNLM"/>
    </source>
</evidence>
<reference evidence="2" key="1">
    <citation type="submission" date="2020-10" db="EMBL/GenBank/DDBJ databases">
        <authorList>
            <person name="Gilroy R."/>
        </authorList>
    </citation>
    <scope>NUCLEOTIDE SEQUENCE</scope>
    <source>
        <strain evidence="2">CHK187-14744</strain>
    </source>
</reference>
<dbReference type="Pfam" id="PF14286">
    <property type="entry name" value="DHHW"/>
    <property type="match status" value="1"/>
</dbReference>
<dbReference type="AlphaFoldDB" id="A0A9D1HHG5"/>
<dbReference type="EMBL" id="DVLT01000062">
    <property type="protein sequence ID" value="HIU03583.1"/>
    <property type="molecule type" value="Genomic_DNA"/>
</dbReference>
<dbReference type="InterPro" id="IPR025945">
    <property type="entry name" value="DHHW"/>
</dbReference>